<sequence length="87" mass="10164">MNCPLCLKKRNIFNSYDKAPSYDKREYDMSYPYDDYGFDDYGFDDFDDYGFGDDFDEGGFDDFDDLGMGGLEGYEYGGSYNEYTEYG</sequence>
<dbReference type="EMBL" id="CAJVPU010009236">
    <property type="protein sequence ID" value="CAG8592703.1"/>
    <property type="molecule type" value="Genomic_DNA"/>
</dbReference>
<name>A0ACA9MIY9_9GLOM</name>
<dbReference type="Proteomes" id="UP000789702">
    <property type="component" value="Unassembled WGS sequence"/>
</dbReference>
<evidence type="ECO:0000313" key="1">
    <source>
        <dbReference type="EMBL" id="CAG8592703.1"/>
    </source>
</evidence>
<comment type="caution">
    <text evidence="1">The sequence shown here is derived from an EMBL/GenBank/DDBJ whole genome shotgun (WGS) entry which is preliminary data.</text>
</comment>
<proteinExistence type="predicted"/>
<reference evidence="1" key="1">
    <citation type="submission" date="2021-06" db="EMBL/GenBank/DDBJ databases">
        <authorList>
            <person name="Kallberg Y."/>
            <person name="Tangrot J."/>
            <person name="Rosling A."/>
        </authorList>
    </citation>
    <scope>NUCLEOTIDE SEQUENCE</scope>
    <source>
        <strain evidence="1">IL203A</strain>
    </source>
</reference>
<keyword evidence="2" id="KW-1185">Reference proteome</keyword>
<gene>
    <name evidence="1" type="ORF">DHETER_LOCUS6927</name>
</gene>
<evidence type="ECO:0000313" key="2">
    <source>
        <dbReference type="Proteomes" id="UP000789702"/>
    </source>
</evidence>
<organism evidence="1 2">
    <name type="scientific">Dentiscutata heterogama</name>
    <dbReference type="NCBI Taxonomy" id="1316150"/>
    <lineage>
        <taxon>Eukaryota</taxon>
        <taxon>Fungi</taxon>
        <taxon>Fungi incertae sedis</taxon>
        <taxon>Mucoromycota</taxon>
        <taxon>Glomeromycotina</taxon>
        <taxon>Glomeromycetes</taxon>
        <taxon>Diversisporales</taxon>
        <taxon>Gigasporaceae</taxon>
        <taxon>Dentiscutata</taxon>
    </lineage>
</organism>
<protein>
    <submittedName>
        <fullName evidence="1">16728_t:CDS:1</fullName>
    </submittedName>
</protein>
<accession>A0ACA9MIY9</accession>
<feature type="non-terminal residue" evidence="1">
    <location>
        <position position="87"/>
    </location>
</feature>